<dbReference type="PATRIC" id="fig|883079.3.peg.1859"/>
<dbReference type="InterPro" id="IPR001451">
    <property type="entry name" value="Hexapep"/>
</dbReference>
<dbReference type="OrthoDB" id="9815592at2"/>
<dbReference type="InterPro" id="IPR051159">
    <property type="entry name" value="Hexapeptide_acetyltransf"/>
</dbReference>
<keyword evidence="4" id="KW-1185">Reference proteome</keyword>
<dbReference type="PANTHER" id="PTHR23416">
    <property type="entry name" value="SIALIC ACID SYNTHASE-RELATED"/>
    <property type="match status" value="1"/>
</dbReference>
<dbReference type="RefSeq" id="WP_002712698.1">
    <property type="nucleotide sequence ID" value="NZ_KB375281.1"/>
</dbReference>
<dbReference type="GO" id="GO:0005829">
    <property type="term" value="C:cytosol"/>
    <property type="evidence" value="ECO:0007669"/>
    <property type="project" value="TreeGrafter"/>
</dbReference>
<dbReference type="SUPFAM" id="SSF51161">
    <property type="entry name" value="Trimeric LpxA-like enzymes"/>
    <property type="match status" value="1"/>
</dbReference>
<dbReference type="Proteomes" id="UP000001095">
    <property type="component" value="Unassembled WGS sequence"/>
</dbReference>
<dbReference type="AlphaFoldDB" id="K8P7J7"/>
<evidence type="ECO:0000256" key="1">
    <source>
        <dbReference type="ARBA" id="ARBA00007274"/>
    </source>
</evidence>
<evidence type="ECO:0000256" key="2">
    <source>
        <dbReference type="ARBA" id="ARBA00022679"/>
    </source>
</evidence>
<dbReference type="HOGENOM" id="CLU_051638_7_4_5"/>
<dbReference type="GO" id="GO:0008374">
    <property type="term" value="F:O-acyltransferase activity"/>
    <property type="evidence" value="ECO:0007669"/>
    <property type="project" value="TreeGrafter"/>
</dbReference>
<dbReference type="CDD" id="cd04647">
    <property type="entry name" value="LbH_MAT_like"/>
    <property type="match status" value="1"/>
</dbReference>
<organism evidence="3 4">
    <name type="scientific">Afipia clevelandensis ATCC 49720</name>
    <dbReference type="NCBI Taxonomy" id="883079"/>
    <lineage>
        <taxon>Bacteria</taxon>
        <taxon>Pseudomonadati</taxon>
        <taxon>Pseudomonadota</taxon>
        <taxon>Alphaproteobacteria</taxon>
        <taxon>Hyphomicrobiales</taxon>
        <taxon>Nitrobacteraceae</taxon>
        <taxon>Afipia</taxon>
    </lineage>
</organism>
<reference evidence="3 4" key="1">
    <citation type="submission" date="2012-04" db="EMBL/GenBank/DDBJ databases">
        <title>The Genome Sequence of Afipia clevelandensis ATCC 49720.</title>
        <authorList>
            <consortium name="The Broad Institute Genome Sequencing Platform"/>
            <person name="Earl A."/>
            <person name="Ward D."/>
            <person name="Feldgarden M."/>
            <person name="Gevers D."/>
            <person name="Huys G."/>
            <person name="Walker B."/>
            <person name="Young S.K."/>
            <person name="Zeng Q."/>
            <person name="Gargeya S."/>
            <person name="Fitzgerald M."/>
            <person name="Haas B."/>
            <person name="Abouelleil A."/>
            <person name="Alvarado L."/>
            <person name="Arachchi H.M."/>
            <person name="Berlin A."/>
            <person name="Chapman S.B."/>
            <person name="Goldberg J."/>
            <person name="Griggs A."/>
            <person name="Gujja S."/>
            <person name="Hansen M."/>
            <person name="Howarth C."/>
            <person name="Imamovic A."/>
            <person name="Larimer J."/>
            <person name="McCowen C."/>
            <person name="Montmayeur A."/>
            <person name="Murphy C."/>
            <person name="Neiman D."/>
            <person name="Pearson M."/>
            <person name="Priest M."/>
            <person name="Roberts A."/>
            <person name="Saif S."/>
            <person name="Shea T."/>
            <person name="Sisk P."/>
            <person name="Sykes S."/>
            <person name="Wortman J."/>
            <person name="Nusbaum C."/>
            <person name="Birren B."/>
        </authorList>
    </citation>
    <scope>NUCLEOTIDE SEQUENCE [LARGE SCALE GENOMIC DNA]</scope>
    <source>
        <strain evidence="3 4">ATCC 49720</strain>
    </source>
</reference>
<comment type="caution">
    <text evidence="3">The sequence shown here is derived from an EMBL/GenBank/DDBJ whole genome shotgun (WGS) entry which is preliminary data.</text>
</comment>
<proteinExistence type="inferred from homology"/>
<evidence type="ECO:0008006" key="5">
    <source>
        <dbReference type="Google" id="ProtNLM"/>
    </source>
</evidence>
<dbReference type="Gene3D" id="2.160.10.10">
    <property type="entry name" value="Hexapeptide repeat proteins"/>
    <property type="match status" value="1"/>
</dbReference>
<dbReference type="EMBL" id="AGWY01000008">
    <property type="protein sequence ID" value="EKS35620.1"/>
    <property type="molecule type" value="Genomic_DNA"/>
</dbReference>
<dbReference type="Pfam" id="PF00132">
    <property type="entry name" value="Hexapep"/>
    <property type="match status" value="1"/>
</dbReference>
<name>K8P7J7_9BRAD</name>
<accession>K8P7J7</accession>
<gene>
    <name evidence="3" type="ORF">HMPREF9696_01832</name>
</gene>
<evidence type="ECO:0000313" key="4">
    <source>
        <dbReference type="Proteomes" id="UP000001095"/>
    </source>
</evidence>
<comment type="similarity">
    <text evidence="1">Belongs to the transferase hexapeptide repeat family.</text>
</comment>
<dbReference type="PANTHER" id="PTHR23416:SF23">
    <property type="entry name" value="ACETYLTRANSFERASE C18B11.09C-RELATED"/>
    <property type="match status" value="1"/>
</dbReference>
<keyword evidence="2" id="KW-0808">Transferase</keyword>
<sequence>MKLRSSLSKLAPGYVPGTGVALWIINGLAQRLMRLDGDCRYGKHFTSRVLHSGGLSIEDECPDVRRSLAVSGGCYINAADALHIGRGTIWGANVAIISQDHDIDDFDLAPPTKGIRIGRSCWIGFGAVILPGVTLGDHTIVGANSVVNESFPEGHVVIAGAPARQVRQVESTAFNKPTETYGA</sequence>
<protein>
    <recommendedName>
        <fullName evidence="5">Maltose/galactoside acetyltransferase domain-containing protein</fullName>
    </recommendedName>
</protein>
<evidence type="ECO:0000313" key="3">
    <source>
        <dbReference type="EMBL" id="EKS35620.1"/>
    </source>
</evidence>
<dbReference type="InterPro" id="IPR011004">
    <property type="entry name" value="Trimer_LpxA-like_sf"/>
</dbReference>